<dbReference type="GO" id="GO:0019901">
    <property type="term" value="F:protein kinase binding"/>
    <property type="evidence" value="ECO:0007669"/>
    <property type="project" value="InterPro"/>
</dbReference>
<dbReference type="InterPro" id="IPR013922">
    <property type="entry name" value="Cyclin_PHO80-like"/>
</dbReference>
<comment type="caution">
    <text evidence="1">The sequence shown here is derived from an EMBL/GenBank/DDBJ whole genome shotgun (WGS) entry which is preliminary data.</text>
</comment>
<dbReference type="Gene3D" id="1.10.472.10">
    <property type="entry name" value="Cyclin-like"/>
    <property type="match status" value="1"/>
</dbReference>
<dbReference type="Proteomes" id="UP000222788">
    <property type="component" value="Unassembled WGS sequence"/>
</dbReference>
<protein>
    <submittedName>
        <fullName evidence="1">G1/S-specific cyclin pas1</fullName>
    </submittedName>
</protein>
<proteinExistence type="predicted"/>
<dbReference type="CDD" id="cd20557">
    <property type="entry name" value="CYCLIN_ScPCL1-like"/>
    <property type="match status" value="1"/>
</dbReference>
<organism evidence="1 2">
    <name type="scientific">Ceratocystis fimbriata CBS 114723</name>
    <dbReference type="NCBI Taxonomy" id="1035309"/>
    <lineage>
        <taxon>Eukaryota</taxon>
        <taxon>Fungi</taxon>
        <taxon>Dikarya</taxon>
        <taxon>Ascomycota</taxon>
        <taxon>Pezizomycotina</taxon>
        <taxon>Sordariomycetes</taxon>
        <taxon>Hypocreomycetidae</taxon>
        <taxon>Microascales</taxon>
        <taxon>Ceratocystidaceae</taxon>
        <taxon>Ceratocystis</taxon>
    </lineage>
</organism>
<dbReference type="GO" id="GO:0005634">
    <property type="term" value="C:nucleus"/>
    <property type="evidence" value="ECO:0007669"/>
    <property type="project" value="TreeGrafter"/>
</dbReference>
<dbReference type="GO" id="GO:0016538">
    <property type="term" value="F:cyclin-dependent protein serine/threonine kinase regulator activity"/>
    <property type="evidence" value="ECO:0007669"/>
    <property type="project" value="TreeGrafter"/>
</dbReference>
<dbReference type="OrthoDB" id="286814at2759"/>
<evidence type="ECO:0000313" key="2">
    <source>
        <dbReference type="Proteomes" id="UP000222788"/>
    </source>
</evidence>
<dbReference type="EMBL" id="APWK03000077">
    <property type="protein sequence ID" value="PHH52085.1"/>
    <property type="molecule type" value="Genomic_DNA"/>
</dbReference>
<dbReference type="Pfam" id="PF08613">
    <property type="entry name" value="Cyclin"/>
    <property type="match status" value="1"/>
</dbReference>
<name>A0A2C5X0W7_9PEZI</name>
<gene>
    <name evidence="1" type="primary">pas1</name>
    <name evidence="1" type="ORF">CFIMG_004305RA</name>
</gene>
<dbReference type="AlphaFoldDB" id="A0A2C5X0W7"/>
<evidence type="ECO:0000313" key="1">
    <source>
        <dbReference type="EMBL" id="PHH52085.1"/>
    </source>
</evidence>
<dbReference type="PANTHER" id="PTHR15615">
    <property type="match status" value="1"/>
</dbReference>
<reference evidence="1 2" key="1">
    <citation type="journal article" date="2013" name="Fungal Biol.">
        <title>Analysis of microsatellite markers in the genome of the plant pathogen Ceratocystis fimbriata.</title>
        <authorList>
            <person name="Simpson M.C."/>
            <person name="Wilken P.M."/>
            <person name="Coetzee M.P."/>
            <person name="Wingfield M.J."/>
            <person name="Wingfield B.D."/>
        </authorList>
    </citation>
    <scope>NUCLEOTIDE SEQUENCE [LARGE SCALE GENOMIC DNA]</scope>
    <source>
        <strain evidence="1 2">CBS 114723</strain>
    </source>
</reference>
<dbReference type="STRING" id="1035309.A0A2C5X0W7"/>
<keyword evidence="2" id="KW-1185">Reference proteome</keyword>
<dbReference type="PANTHER" id="PTHR15615:SF36">
    <property type="entry name" value="PHO85 CYCLIN-5"/>
    <property type="match status" value="1"/>
</dbReference>
<accession>A0A2C5X0W7</accession>
<dbReference type="GO" id="GO:0000307">
    <property type="term" value="C:cyclin-dependent protein kinase holoenzyme complex"/>
    <property type="evidence" value="ECO:0007669"/>
    <property type="project" value="TreeGrafter"/>
</dbReference>
<reference evidence="1 2" key="2">
    <citation type="journal article" date="2013" name="IMA Fungus">
        <title>IMA Genome-F 1: Ceratocystis fimbriata: Draft nuclear genome sequence for the plant pathogen, Ceratocystis fimbriata.</title>
        <authorList>
            <person name="Wilken P.M."/>
            <person name="Steenkamp E.T."/>
            <person name="Wingfield M.J."/>
            <person name="de Beer Z.W."/>
            <person name="Wingfield B.D."/>
        </authorList>
    </citation>
    <scope>NUCLEOTIDE SEQUENCE [LARGE SCALE GENOMIC DNA]</scope>
    <source>
        <strain evidence="1 2">CBS 114723</strain>
    </source>
</reference>
<sequence length="652" mass="70468">MNHSSIQNLSSPSEFVYGGSPHRMAASFTSEIFDVCSISSSQTSLSPGCDFEECASSNRCGGSVNTCTASSAAALSTALPPILSLDASLPREPTVVASMAPVAPLMPVAPAVSIAPAAPVASAPYYGRRTANLGNTRTIPNLVRQPERKVNFVDTLVESATLIVEAIWPLSDAMQCQVSQSAKSPLKLRTFIEETLRRSRTSYSTLQVAMYYLILIKPHILSQSNSASQEHRDSSPSRALQCGRRMFLISLILASKYLQDRNYSAKAWSKISGLPISEINQNELAFLQAINWKLYIHESLFSRWTTFNLNFPPPPPGPGREKDAAALRWRDMILDLDVEITNVDLTVKPSPPAGVSMPSLLSMPRSNTLPTTVEMPTTCPTAPLRRFSYGHMSLPPMRMAAPAASPTPSAFSVTSSSAPCQRSMAMAMECANASFAVRNIDRYHMNSSPAPQLSASMGPMRCSPLAAQSSISSSPESMISDDSRSTVSSVSYTPIHEAGTYPASLPCSLGPSRGPLRPVRMQTTSFSRSNSSSLPKIYENKAPGVFPLSDFGVPTVQSPVSFVEQEAARILQDFKSQTAAPSLRPKRSFSVMSYESCGSAGPANNSSLHGSSRDIWMTPESALESSKRMRYNQDMAPYALNYLMSQYPTASA</sequence>